<name>A0A6N2RVY2_9BACT</name>
<dbReference type="RefSeq" id="WP_156847073.1">
    <property type="nucleotide sequence ID" value="NZ_CACRSK010000001.1"/>
</dbReference>
<accession>A0A6N2RVY2</accession>
<feature type="region of interest" description="Disordered" evidence="1">
    <location>
        <begin position="1"/>
        <end position="20"/>
    </location>
</feature>
<evidence type="ECO:0008006" key="3">
    <source>
        <dbReference type="Google" id="ProtNLM"/>
    </source>
</evidence>
<gene>
    <name evidence="2" type="ORF">CULFYP111_00616</name>
</gene>
<protein>
    <recommendedName>
        <fullName evidence="3">Helix-turn-helix domain-containing protein</fullName>
    </recommendedName>
</protein>
<dbReference type="AlphaFoldDB" id="A0A6N2RVY2"/>
<reference evidence="2" key="1">
    <citation type="submission" date="2019-11" db="EMBL/GenBank/DDBJ databases">
        <authorList>
            <person name="Feng L."/>
        </authorList>
    </citation>
    <scope>NUCLEOTIDE SEQUENCE</scope>
    <source>
        <strain evidence="2">CUreolyticusLFYP111</strain>
    </source>
</reference>
<dbReference type="EMBL" id="CACRSK010000001">
    <property type="protein sequence ID" value="VYS84331.1"/>
    <property type="molecule type" value="Genomic_DNA"/>
</dbReference>
<organism evidence="2">
    <name type="scientific">Campylobacter ureolyticus</name>
    <dbReference type="NCBI Taxonomy" id="827"/>
    <lineage>
        <taxon>Bacteria</taxon>
        <taxon>Pseudomonadati</taxon>
        <taxon>Campylobacterota</taxon>
        <taxon>Epsilonproteobacteria</taxon>
        <taxon>Campylobacterales</taxon>
        <taxon>Campylobacteraceae</taxon>
        <taxon>Campylobacter</taxon>
    </lineage>
</organism>
<evidence type="ECO:0000313" key="2">
    <source>
        <dbReference type="EMBL" id="VYS84331.1"/>
    </source>
</evidence>
<sequence>MQIKKQKGKMPKLASSEPNILSPNDLVKNYGLSISTQNRLRLRKRQENDEHPIPFVKIGKRIIYQKDQIEEWLNNIQKQNSIVY</sequence>
<proteinExistence type="predicted"/>
<feature type="compositionally biased region" description="Basic residues" evidence="1">
    <location>
        <begin position="1"/>
        <end position="10"/>
    </location>
</feature>
<evidence type="ECO:0000256" key="1">
    <source>
        <dbReference type="SAM" id="MobiDB-lite"/>
    </source>
</evidence>